<dbReference type="Pfam" id="PF00271">
    <property type="entry name" value="Helicase_C"/>
    <property type="match status" value="1"/>
</dbReference>
<keyword evidence="3 6" id="KW-0347">Helicase</keyword>
<keyword evidence="4 6" id="KW-0067">ATP-binding</keyword>
<dbReference type="GO" id="GO:0016787">
    <property type="term" value="F:hydrolase activity"/>
    <property type="evidence" value="ECO:0007669"/>
    <property type="project" value="UniProtKB-KW"/>
</dbReference>
<keyword evidence="2 6" id="KW-0378">Hydrolase</keyword>
<comment type="domain">
    <text evidence="6">The Q motif is unique to and characteristic of the DEAD box family of RNA helicases and controls ATP binding and hydrolysis.</text>
</comment>
<name>A0A481XT67_9CILI</name>
<dbReference type="InterPro" id="IPR025313">
    <property type="entry name" value="SPB4-like_CTE"/>
</dbReference>
<dbReference type="GO" id="GO:0005524">
    <property type="term" value="F:ATP binding"/>
    <property type="evidence" value="ECO:0007669"/>
    <property type="project" value="UniProtKB-UniRule"/>
</dbReference>
<evidence type="ECO:0000259" key="9">
    <source>
        <dbReference type="PROSITE" id="PS51194"/>
    </source>
</evidence>
<proteinExistence type="evidence at transcript level"/>
<feature type="compositionally biased region" description="Basic and acidic residues" evidence="7">
    <location>
        <begin position="43"/>
        <end position="59"/>
    </location>
</feature>
<feature type="domain" description="Helicase ATP-binding" evidence="8">
    <location>
        <begin position="171"/>
        <end position="354"/>
    </location>
</feature>
<evidence type="ECO:0000256" key="4">
    <source>
        <dbReference type="ARBA" id="ARBA00022840"/>
    </source>
</evidence>
<evidence type="ECO:0000256" key="2">
    <source>
        <dbReference type="ARBA" id="ARBA00022801"/>
    </source>
</evidence>
<feature type="region of interest" description="Disordered" evidence="7">
    <location>
        <begin position="1"/>
        <end position="115"/>
    </location>
</feature>
<dbReference type="SMART" id="SM00487">
    <property type="entry name" value="DEXDc"/>
    <property type="match status" value="1"/>
</dbReference>
<dbReference type="InterPro" id="IPR011545">
    <property type="entry name" value="DEAD/DEAH_box_helicase_dom"/>
</dbReference>
<dbReference type="Gene3D" id="3.40.50.300">
    <property type="entry name" value="P-loop containing nucleotide triphosphate hydrolases"/>
    <property type="match status" value="2"/>
</dbReference>
<feature type="compositionally biased region" description="Basic and acidic residues" evidence="7">
    <location>
        <begin position="66"/>
        <end position="109"/>
    </location>
</feature>
<evidence type="ECO:0000259" key="8">
    <source>
        <dbReference type="PROSITE" id="PS51192"/>
    </source>
</evidence>
<feature type="compositionally biased region" description="Acidic residues" evidence="7">
    <location>
        <begin position="9"/>
        <end position="19"/>
    </location>
</feature>
<dbReference type="PANTHER" id="PTHR24031">
    <property type="entry name" value="RNA HELICASE"/>
    <property type="match status" value="1"/>
</dbReference>
<comment type="catalytic activity">
    <reaction evidence="6">
        <text>ATP + H2O = ADP + phosphate + H(+)</text>
        <dbReference type="Rhea" id="RHEA:13065"/>
        <dbReference type="ChEBI" id="CHEBI:15377"/>
        <dbReference type="ChEBI" id="CHEBI:15378"/>
        <dbReference type="ChEBI" id="CHEBI:30616"/>
        <dbReference type="ChEBI" id="CHEBI:43474"/>
        <dbReference type="ChEBI" id="CHEBI:456216"/>
        <dbReference type="EC" id="3.6.4.13"/>
    </reaction>
</comment>
<evidence type="ECO:0000256" key="3">
    <source>
        <dbReference type="ARBA" id="ARBA00022806"/>
    </source>
</evidence>
<dbReference type="AlphaFoldDB" id="A0A481XT67"/>
<evidence type="ECO:0000256" key="6">
    <source>
        <dbReference type="RuleBase" id="RU365068"/>
    </source>
</evidence>
<sequence>MIRKLQNQDSDDDDDDEDAFFGKKGRKGNAGGEHVVDLEMEEQMQKRMKNEEKEQENKKNVKIGKNNKEYQKMNKKSERSMDKFVQRLSKNKDQENPNFRKQEQEKGDEMQEENQDNEGKIFQMEQIADNIKTETFTAKKFEEIPDLNRKMASALKENSFETLTNIQSLSYNPVFSGANVAVKSETGSGKTLAYLVPLLNKLLNQTNKVERAQGSLIIIISPTRELSIQCMDVAQKLLHWANNIICGGLVGGENPQKEKAKIRKGISILFATPGRLLYHLKNTESFKCENMQTVVFEESDRTLDMGFKKDLEEIIKILNEKIEFEKVQKILISAHFSEQIEKLYLQMSDKPIEYVGFSKKQKQEAKKKGKKNETEEEVQNDFELEEEDDEDNLYIQIDKNVKVPKTLKQYYTVVHEDCRVQFLITYLHKLQNTKTIVFLSTCSQVEYFEMIFNDLMYKNQNGEQTEERILKDLEVYKLHGNIDQKERTETYFKFKKTPSGAVLFSTDVAARGLDFPEVTHTVLFEIPPSLVDYCNRIGRTARIDKKGVSLLVLNKPEEEFADKLKNQGLDISLFESKMIFENFSKHLKREHQIGMFAEVYIEGLLKSIIKYNKEKQALARSAYISSIRAYARLTDRTIFKVKALNLKGISKSYGLLTVKSKDKDTKTDEYVERLEKVHKNKLLQDKLMTKFSKKQPRQALNIKKTMMSEFV</sequence>
<dbReference type="PROSITE" id="PS51192">
    <property type="entry name" value="HELICASE_ATP_BIND_1"/>
    <property type="match status" value="1"/>
</dbReference>
<dbReference type="SMART" id="SM01178">
    <property type="entry name" value="DUF4217"/>
    <property type="match status" value="1"/>
</dbReference>
<dbReference type="GO" id="GO:0003723">
    <property type="term" value="F:RNA binding"/>
    <property type="evidence" value="ECO:0007669"/>
    <property type="project" value="UniProtKB-UniRule"/>
</dbReference>
<keyword evidence="5 6" id="KW-0694">RNA-binding</keyword>
<keyword evidence="1 6" id="KW-0547">Nucleotide-binding</keyword>
<evidence type="ECO:0000256" key="5">
    <source>
        <dbReference type="ARBA" id="ARBA00022884"/>
    </source>
</evidence>
<evidence type="ECO:0000256" key="1">
    <source>
        <dbReference type="ARBA" id="ARBA00022741"/>
    </source>
</evidence>
<reference evidence="10" key="1">
    <citation type="submission" date="2018-07" db="EMBL/GenBank/DDBJ databases">
        <title>Helicases in Philaterides dicentrarchi.</title>
        <authorList>
            <person name="Lamas J."/>
            <person name="Folgueira I."/>
            <person name="Defelipe A."/>
            <person name="Sueiro R."/>
            <person name="Leiro J."/>
        </authorList>
    </citation>
    <scope>NUCLEOTIDE SEQUENCE</scope>
</reference>
<protein>
    <recommendedName>
        <fullName evidence="6">ATP-dependent RNA helicase</fullName>
        <ecNumber evidence="6">3.6.4.13</ecNumber>
    </recommendedName>
</protein>
<feature type="region of interest" description="Disordered" evidence="7">
    <location>
        <begin position="365"/>
        <end position="384"/>
    </location>
</feature>
<dbReference type="InterPro" id="IPR014001">
    <property type="entry name" value="Helicase_ATP-bd"/>
</dbReference>
<comment type="function">
    <text evidence="6">RNA helicase.</text>
</comment>
<organism evidence="10">
    <name type="scientific">Philasterides dicentrarchi</name>
    <dbReference type="NCBI Taxonomy" id="282688"/>
    <lineage>
        <taxon>Eukaryota</taxon>
        <taxon>Sar</taxon>
        <taxon>Alveolata</taxon>
        <taxon>Ciliophora</taxon>
        <taxon>Intramacronucleata</taxon>
        <taxon>Oligohymenophorea</taxon>
        <taxon>Scuticociliatia</taxon>
        <taxon>Philasterida</taxon>
        <taxon>Philasteridae</taxon>
        <taxon>Philasterides</taxon>
    </lineage>
</organism>
<dbReference type="EC" id="3.6.4.13" evidence="6"/>
<dbReference type="SUPFAM" id="SSF52540">
    <property type="entry name" value="P-loop containing nucleoside triphosphate hydrolases"/>
    <property type="match status" value="1"/>
</dbReference>
<dbReference type="Pfam" id="PF00270">
    <property type="entry name" value="DEAD"/>
    <property type="match status" value="1"/>
</dbReference>
<dbReference type="EMBL" id="MH615828">
    <property type="protein sequence ID" value="QBK46518.1"/>
    <property type="molecule type" value="mRNA"/>
</dbReference>
<dbReference type="InterPro" id="IPR027417">
    <property type="entry name" value="P-loop_NTPase"/>
</dbReference>
<comment type="similarity">
    <text evidence="6">Belongs to the DEAD box helicase family.</text>
</comment>
<evidence type="ECO:0000256" key="7">
    <source>
        <dbReference type="SAM" id="MobiDB-lite"/>
    </source>
</evidence>
<dbReference type="CDD" id="cd18787">
    <property type="entry name" value="SF2_C_DEAD"/>
    <property type="match status" value="1"/>
</dbReference>
<dbReference type="Pfam" id="PF13959">
    <property type="entry name" value="CTE_SPB4"/>
    <property type="match status" value="1"/>
</dbReference>
<feature type="compositionally biased region" description="Acidic residues" evidence="7">
    <location>
        <begin position="374"/>
        <end position="384"/>
    </location>
</feature>
<dbReference type="PROSITE" id="PS51194">
    <property type="entry name" value="HELICASE_CTER"/>
    <property type="match status" value="1"/>
</dbReference>
<dbReference type="SMART" id="SM00490">
    <property type="entry name" value="HELICc"/>
    <property type="match status" value="1"/>
</dbReference>
<accession>A0A481XT67</accession>
<dbReference type="GO" id="GO:0003724">
    <property type="term" value="F:RNA helicase activity"/>
    <property type="evidence" value="ECO:0007669"/>
    <property type="project" value="UniProtKB-EC"/>
</dbReference>
<feature type="domain" description="Helicase C-terminal" evidence="9">
    <location>
        <begin position="406"/>
        <end position="584"/>
    </location>
</feature>
<dbReference type="InterPro" id="IPR001650">
    <property type="entry name" value="Helicase_C-like"/>
</dbReference>
<evidence type="ECO:0000313" key="10">
    <source>
        <dbReference type="EMBL" id="QBK46518.1"/>
    </source>
</evidence>